<dbReference type="Proteomes" id="UP000887565">
    <property type="component" value="Unplaced"/>
</dbReference>
<proteinExistence type="predicted"/>
<reference evidence="3" key="1">
    <citation type="submission" date="2022-11" db="UniProtKB">
        <authorList>
            <consortium name="WormBaseParasite"/>
        </authorList>
    </citation>
    <scope>IDENTIFICATION</scope>
</reference>
<sequence>MHPWKLPRIKGSKQNKSSSTDDGKIELYDDAAICGRVIDRALRSNDITSIHHALGPPMSLLFLSEIDQNMVMSDKAKQMNFNLIVNDPFSMYGPPETWPIYEIKFDHLIAETLALMPLYSLQNHHK</sequence>
<accession>A0A915J425</accession>
<dbReference type="WBParaSite" id="nRc.2.0.1.t20578-RA">
    <property type="protein sequence ID" value="nRc.2.0.1.t20578-RA"/>
    <property type="gene ID" value="nRc.2.0.1.g20578"/>
</dbReference>
<name>A0A915J425_ROMCU</name>
<organism evidence="2 3">
    <name type="scientific">Romanomermis culicivorax</name>
    <name type="common">Nematode worm</name>
    <dbReference type="NCBI Taxonomy" id="13658"/>
    <lineage>
        <taxon>Eukaryota</taxon>
        <taxon>Metazoa</taxon>
        <taxon>Ecdysozoa</taxon>
        <taxon>Nematoda</taxon>
        <taxon>Enoplea</taxon>
        <taxon>Dorylaimia</taxon>
        <taxon>Mermithida</taxon>
        <taxon>Mermithoidea</taxon>
        <taxon>Mermithidae</taxon>
        <taxon>Romanomermis</taxon>
    </lineage>
</organism>
<evidence type="ECO:0000313" key="2">
    <source>
        <dbReference type="Proteomes" id="UP000887565"/>
    </source>
</evidence>
<protein>
    <submittedName>
        <fullName evidence="3">Uncharacterized protein</fullName>
    </submittedName>
</protein>
<feature type="region of interest" description="Disordered" evidence="1">
    <location>
        <begin position="1"/>
        <end position="21"/>
    </location>
</feature>
<dbReference type="AlphaFoldDB" id="A0A915J425"/>
<feature type="compositionally biased region" description="Basic residues" evidence="1">
    <location>
        <begin position="1"/>
        <end position="13"/>
    </location>
</feature>
<evidence type="ECO:0000313" key="3">
    <source>
        <dbReference type="WBParaSite" id="nRc.2.0.1.t20578-RA"/>
    </source>
</evidence>
<evidence type="ECO:0000256" key="1">
    <source>
        <dbReference type="SAM" id="MobiDB-lite"/>
    </source>
</evidence>
<keyword evidence="2" id="KW-1185">Reference proteome</keyword>